<organism evidence="1 2">
    <name type="scientific">Nocardioides astragali</name>
    <dbReference type="NCBI Taxonomy" id="1776736"/>
    <lineage>
        <taxon>Bacteria</taxon>
        <taxon>Bacillati</taxon>
        <taxon>Actinomycetota</taxon>
        <taxon>Actinomycetes</taxon>
        <taxon>Propionibacteriales</taxon>
        <taxon>Nocardioidaceae</taxon>
        <taxon>Nocardioides</taxon>
    </lineage>
</organism>
<dbReference type="Proteomes" id="UP001596524">
    <property type="component" value="Unassembled WGS sequence"/>
</dbReference>
<sequence>MAHLWRVEVAGVSHRYVEADTVDDAVATVREAVLDSFDLQGRPAPPAVAQIYGELTRSQKKKVLTALDGLINPDGLIDAKRARRRLAARSSTT</sequence>
<reference evidence="2" key="1">
    <citation type="journal article" date="2019" name="Int. J. Syst. Evol. Microbiol.">
        <title>The Global Catalogue of Microorganisms (GCM) 10K type strain sequencing project: providing services to taxonomists for standard genome sequencing and annotation.</title>
        <authorList>
            <consortium name="The Broad Institute Genomics Platform"/>
            <consortium name="The Broad Institute Genome Sequencing Center for Infectious Disease"/>
            <person name="Wu L."/>
            <person name="Ma J."/>
        </authorList>
    </citation>
    <scope>NUCLEOTIDE SEQUENCE [LARGE SCALE GENOMIC DNA]</scope>
    <source>
        <strain evidence="2">FCH27</strain>
    </source>
</reference>
<name>A0ABW2N0K6_9ACTN</name>
<evidence type="ECO:0000313" key="1">
    <source>
        <dbReference type="EMBL" id="MFC7359636.1"/>
    </source>
</evidence>
<dbReference type="EMBL" id="JBHTCH010000004">
    <property type="protein sequence ID" value="MFC7359636.1"/>
    <property type="molecule type" value="Genomic_DNA"/>
</dbReference>
<accession>A0ABW2N0K6</accession>
<keyword evidence="2" id="KW-1185">Reference proteome</keyword>
<evidence type="ECO:0000313" key="2">
    <source>
        <dbReference type="Proteomes" id="UP001596524"/>
    </source>
</evidence>
<proteinExistence type="predicted"/>
<protein>
    <submittedName>
        <fullName evidence="1">Uncharacterized protein</fullName>
    </submittedName>
</protein>
<gene>
    <name evidence="1" type="ORF">ACFQO6_05085</name>
</gene>
<dbReference type="RefSeq" id="WP_255889751.1">
    <property type="nucleotide sequence ID" value="NZ_JAFMZM010000002.1"/>
</dbReference>
<comment type="caution">
    <text evidence="1">The sequence shown here is derived from an EMBL/GenBank/DDBJ whole genome shotgun (WGS) entry which is preliminary data.</text>
</comment>